<evidence type="ECO:0000259" key="2">
    <source>
        <dbReference type="PROSITE" id="PS51272"/>
    </source>
</evidence>
<feature type="signal peptide" evidence="1">
    <location>
        <begin position="1"/>
        <end position="24"/>
    </location>
</feature>
<dbReference type="PANTHER" id="PTHR43308">
    <property type="entry name" value="OUTER MEMBRANE PROTEIN ALPHA-RELATED"/>
    <property type="match status" value="1"/>
</dbReference>
<dbReference type="InterPro" id="IPR051465">
    <property type="entry name" value="Cell_Envelope_Struct_Comp"/>
</dbReference>
<proteinExistence type="predicted"/>
<evidence type="ECO:0000313" key="4">
    <source>
        <dbReference type="Proteomes" id="UP000192738"/>
    </source>
</evidence>
<accession>A0A1W1Z606</accession>
<dbReference type="RefSeq" id="WP_084574387.1">
    <property type="nucleotide sequence ID" value="NZ_CP155572.1"/>
</dbReference>
<sequence>MKKKLLKTAICTALTVAFAVPAFANPFADVPTKHWAYDAVNKLAATGIVSGYGDGTFKGDKTLTRYEMAQIVASAMGKVSTVDQKVIVDKLASEFATELNSLGVKVDGIQKQLDNQIKFSGEARVQYDNNTEDTSYRFRLGATGKINEDTKLNARLTTADADGIDKTSLDNFGSPSIDRFNIETKLGAVDTVLGKQDLKLGQGLLYNSYEVDGAAITGAKAKLGGLTVAYDNSGDTSVQAAEYQNQLFGTNVAADYLKIDNIGTANEYAALSTDVSVFGKKVGAEYVRNVSQKANAYRVGTDILGARVSYINFDANALPEQSGFNFAGTTSTGFGNSSQKDKGLQVTYGRDLAKNVNLELDYKNLDVAGNQTKATVNVKF</sequence>
<keyword evidence="4" id="KW-1185">Reference proteome</keyword>
<dbReference type="PANTHER" id="PTHR43308:SF1">
    <property type="entry name" value="OUTER MEMBRANE PROTEIN ALPHA"/>
    <property type="match status" value="1"/>
</dbReference>
<organism evidence="3 4">
    <name type="scientific">Sporomusa malonica</name>
    <dbReference type="NCBI Taxonomy" id="112901"/>
    <lineage>
        <taxon>Bacteria</taxon>
        <taxon>Bacillati</taxon>
        <taxon>Bacillota</taxon>
        <taxon>Negativicutes</taxon>
        <taxon>Selenomonadales</taxon>
        <taxon>Sporomusaceae</taxon>
        <taxon>Sporomusa</taxon>
    </lineage>
</organism>
<dbReference type="Proteomes" id="UP000192738">
    <property type="component" value="Unassembled WGS sequence"/>
</dbReference>
<dbReference type="PROSITE" id="PS51272">
    <property type="entry name" value="SLH"/>
    <property type="match status" value="1"/>
</dbReference>
<name>A0A1W1Z606_9FIRM</name>
<protein>
    <submittedName>
        <fullName evidence="3">S-layer homology domain-containing protein</fullName>
    </submittedName>
</protein>
<dbReference type="InterPro" id="IPR001119">
    <property type="entry name" value="SLH_dom"/>
</dbReference>
<reference evidence="3 4" key="1">
    <citation type="submission" date="2017-04" db="EMBL/GenBank/DDBJ databases">
        <authorList>
            <person name="Afonso C.L."/>
            <person name="Miller P.J."/>
            <person name="Scott M.A."/>
            <person name="Spackman E."/>
            <person name="Goraichik I."/>
            <person name="Dimitrov K.M."/>
            <person name="Suarez D.L."/>
            <person name="Swayne D.E."/>
        </authorList>
    </citation>
    <scope>NUCLEOTIDE SEQUENCE [LARGE SCALE GENOMIC DNA]</scope>
    <source>
        <strain evidence="3 4">DSM 5090</strain>
    </source>
</reference>
<dbReference type="OrthoDB" id="5845122at2"/>
<feature type="chain" id="PRO_5013162092" evidence="1">
    <location>
        <begin position="25"/>
        <end position="380"/>
    </location>
</feature>
<dbReference type="STRING" id="112901.SAMN04488500_10324"/>
<dbReference type="EMBL" id="FWXI01000003">
    <property type="protein sequence ID" value="SMC43890.1"/>
    <property type="molecule type" value="Genomic_DNA"/>
</dbReference>
<gene>
    <name evidence="3" type="ORF">SAMN04488500_10324</name>
</gene>
<feature type="domain" description="SLH" evidence="2">
    <location>
        <begin position="23"/>
        <end position="86"/>
    </location>
</feature>
<dbReference type="AlphaFoldDB" id="A0A1W1Z606"/>
<dbReference type="Pfam" id="PF00395">
    <property type="entry name" value="SLH"/>
    <property type="match status" value="1"/>
</dbReference>
<evidence type="ECO:0000313" key="3">
    <source>
        <dbReference type="EMBL" id="SMC43890.1"/>
    </source>
</evidence>
<evidence type="ECO:0000256" key="1">
    <source>
        <dbReference type="SAM" id="SignalP"/>
    </source>
</evidence>
<keyword evidence="1" id="KW-0732">Signal</keyword>